<name>A0A089X3W7_STRGA</name>
<proteinExistence type="predicted"/>
<dbReference type="STRING" id="1907.SGLAU_02365"/>
<dbReference type="KEGG" id="sgu:SGLAU_02365"/>
<evidence type="ECO:0000313" key="2">
    <source>
        <dbReference type="Proteomes" id="UP000029482"/>
    </source>
</evidence>
<dbReference type="EMBL" id="CP009438">
    <property type="protein sequence ID" value="AIR96501.1"/>
    <property type="molecule type" value="Genomic_DNA"/>
</dbReference>
<dbReference type="InterPro" id="IPR044548">
    <property type="entry name" value="AF0060_NTP-PPase_MazG-like"/>
</dbReference>
<dbReference type="eggNOG" id="COG1694">
    <property type="taxonomic scope" value="Bacteria"/>
</dbReference>
<dbReference type="CDD" id="cd11533">
    <property type="entry name" value="NTP-PPase_Af0060_like"/>
    <property type="match status" value="1"/>
</dbReference>
<reference evidence="2" key="1">
    <citation type="journal article" date="2015" name="J. Biotechnol.">
        <title>Complete genome sequence of the actinobacterium Streptomyces glaucescens GLA.O (DSM 40922) consisting of a linear chromosome and one linear plasmid.</title>
        <authorList>
            <person name="Ortseifen V."/>
            <person name="Winkler A."/>
            <person name="Albersmeier A."/>
            <person name="Wendler S."/>
            <person name="Puhler A."/>
            <person name="Kalinowski J."/>
            <person name="Ruckert C."/>
        </authorList>
    </citation>
    <scope>NUCLEOTIDE SEQUENCE [LARGE SCALE GENOMIC DNA]</scope>
    <source>
        <strain evidence="2">DSM 40922 / GLA O</strain>
    </source>
</reference>
<keyword evidence="2" id="KW-1185">Reference proteome</keyword>
<accession>A0A089X3W7</accession>
<dbReference type="AlphaFoldDB" id="A0A089X3W7"/>
<organism evidence="1 2">
    <name type="scientific">Streptomyces glaucescens</name>
    <dbReference type="NCBI Taxonomy" id="1907"/>
    <lineage>
        <taxon>Bacteria</taxon>
        <taxon>Bacillati</taxon>
        <taxon>Actinomycetota</taxon>
        <taxon>Actinomycetes</taxon>
        <taxon>Kitasatosporales</taxon>
        <taxon>Streptomycetaceae</taxon>
        <taxon>Streptomyces</taxon>
    </lineage>
</organism>
<evidence type="ECO:0000313" key="1">
    <source>
        <dbReference type="EMBL" id="AIR96501.1"/>
    </source>
</evidence>
<sequence length="141" mass="15209">MEWPVGTVSVVSGHSFTGHERAEAARRKGVLVERDHWEVTAELAAFLDRAAAHVPARQRQVLQVLKIGEEFGEAAQALIGVTGVSPRKGTSHTWDDLTAEICDVIVTSMVTLHRLEVPDPAAVFARHLRGAAARTLAAGKD</sequence>
<gene>
    <name evidence="1" type="ORF">SGLAU_02365</name>
</gene>
<dbReference type="Proteomes" id="UP000029482">
    <property type="component" value="Chromosome"/>
</dbReference>
<dbReference type="HOGENOM" id="CLU_144839_0_0_11"/>
<protein>
    <submittedName>
        <fullName evidence="1">Uncharacterized protein</fullName>
    </submittedName>
</protein>
<dbReference type="SUPFAM" id="SSF101386">
    <property type="entry name" value="all-alpha NTP pyrophosphatases"/>
    <property type="match status" value="1"/>
</dbReference>